<sequence>MLLVVAAIGLLIVAGALLLEFWDPISDFFIDMWDKIGSGFSSGIDFVMALINPFLKVIGGIGGLFEKFGIVFGGDREAEQEAEDEAESYRVPENIPQVVSQAMQLRHTVAETRESSKAELLIRDETGRAQLRSGAPAPGVKIAMVRSGDA</sequence>
<proteinExistence type="predicted"/>
<comment type="caution">
    <text evidence="1">The sequence shown here is derived from an EMBL/GenBank/DDBJ whole genome shotgun (WGS) entry which is preliminary data.</text>
</comment>
<accession>X0TY08</accession>
<dbReference type="EMBL" id="BARS01012226">
    <property type="protein sequence ID" value="GAF98189.1"/>
    <property type="molecule type" value="Genomic_DNA"/>
</dbReference>
<reference evidence="1" key="1">
    <citation type="journal article" date="2014" name="Front. Microbiol.">
        <title>High frequency of phylogenetically diverse reductive dehalogenase-homologous genes in deep subseafloor sedimentary metagenomes.</title>
        <authorList>
            <person name="Kawai M."/>
            <person name="Futagami T."/>
            <person name="Toyoda A."/>
            <person name="Takaki Y."/>
            <person name="Nishi S."/>
            <person name="Hori S."/>
            <person name="Arai W."/>
            <person name="Tsubouchi T."/>
            <person name="Morono Y."/>
            <person name="Uchiyama I."/>
            <person name="Ito T."/>
            <person name="Fujiyama A."/>
            <person name="Inagaki F."/>
            <person name="Takami H."/>
        </authorList>
    </citation>
    <scope>NUCLEOTIDE SEQUENCE</scope>
    <source>
        <strain evidence="1">Expedition CK06-06</strain>
    </source>
</reference>
<organism evidence="1">
    <name type="scientific">marine sediment metagenome</name>
    <dbReference type="NCBI Taxonomy" id="412755"/>
    <lineage>
        <taxon>unclassified sequences</taxon>
        <taxon>metagenomes</taxon>
        <taxon>ecological metagenomes</taxon>
    </lineage>
</organism>
<dbReference type="AlphaFoldDB" id="X0TY08"/>
<gene>
    <name evidence="1" type="ORF">S01H1_21884</name>
</gene>
<protein>
    <submittedName>
        <fullName evidence="1">Uncharacterized protein</fullName>
    </submittedName>
</protein>
<name>X0TY08_9ZZZZ</name>
<evidence type="ECO:0000313" key="1">
    <source>
        <dbReference type="EMBL" id="GAF98189.1"/>
    </source>
</evidence>